<organism evidence="2 3">
    <name type="scientific">Flavobacterium fontis</name>
    <dbReference type="NCBI Taxonomy" id="1124188"/>
    <lineage>
        <taxon>Bacteria</taxon>
        <taxon>Pseudomonadati</taxon>
        <taxon>Bacteroidota</taxon>
        <taxon>Flavobacteriia</taxon>
        <taxon>Flavobacteriales</taxon>
        <taxon>Flavobacteriaceae</taxon>
        <taxon>Flavobacterium</taxon>
    </lineage>
</organism>
<dbReference type="InterPro" id="IPR010982">
    <property type="entry name" value="Lambda_DNA-bd_dom_sf"/>
</dbReference>
<name>A0A1M4WBG9_9FLAO</name>
<dbReference type="GO" id="GO:0003677">
    <property type="term" value="F:DNA binding"/>
    <property type="evidence" value="ECO:0007669"/>
    <property type="project" value="UniProtKB-KW"/>
</dbReference>
<dbReference type="Proteomes" id="UP000184147">
    <property type="component" value="Unassembled WGS sequence"/>
</dbReference>
<accession>A0A1M4WBG9</accession>
<keyword evidence="3" id="KW-1185">Reference proteome</keyword>
<dbReference type="SUPFAM" id="SSF47413">
    <property type="entry name" value="lambda repressor-like DNA-binding domains"/>
    <property type="match status" value="1"/>
</dbReference>
<dbReference type="STRING" id="1124188.SAMN05444377_101241"/>
<gene>
    <name evidence="2" type="ORF">SAMN05444377_101241</name>
</gene>
<dbReference type="OrthoDB" id="1363470at2"/>
<evidence type="ECO:0000313" key="2">
    <source>
        <dbReference type="EMBL" id="SHE78559.1"/>
    </source>
</evidence>
<dbReference type="CDD" id="cd00093">
    <property type="entry name" value="HTH_XRE"/>
    <property type="match status" value="1"/>
</dbReference>
<feature type="domain" description="HTH cro/C1-type" evidence="1">
    <location>
        <begin position="29"/>
        <end position="71"/>
    </location>
</feature>
<dbReference type="EMBL" id="FQVQ01000001">
    <property type="protein sequence ID" value="SHE78559.1"/>
    <property type="molecule type" value="Genomic_DNA"/>
</dbReference>
<dbReference type="RefSeq" id="WP_073360632.1">
    <property type="nucleotide sequence ID" value="NZ_FQVQ01000001.1"/>
</dbReference>
<dbReference type="PROSITE" id="PS50943">
    <property type="entry name" value="HTH_CROC1"/>
    <property type="match status" value="1"/>
</dbReference>
<keyword evidence="2" id="KW-0238">DNA-binding</keyword>
<proteinExistence type="predicted"/>
<sequence length="77" mass="8946">MQQRINNIESEVIERLYRLFILRYQGNNSKLAKASDCSETTIRRVFSGKQGVTLNLFLRICNALEVTPIEVLNESYH</sequence>
<evidence type="ECO:0000313" key="3">
    <source>
        <dbReference type="Proteomes" id="UP000184147"/>
    </source>
</evidence>
<protein>
    <submittedName>
        <fullName evidence="2">Cro/C1-type HTH DNA-binding domain-containing protein</fullName>
    </submittedName>
</protein>
<evidence type="ECO:0000259" key="1">
    <source>
        <dbReference type="PROSITE" id="PS50943"/>
    </source>
</evidence>
<dbReference type="AlphaFoldDB" id="A0A1M4WBG9"/>
<dbReference type="Gene3D" id="1.10.260.40">
    <property type="entry name" value="lambda repressor-like DNA-binding domains"/>
    <property type="match status" value="1"/>
</dbReference>
<reference evidence="2 3" key="1">
    <citation type="submission" date="2016-11" db="EMBL/GenBank/DDBJ databases">
        <authorList>
            <person name="Jaros S."/>
            <person name="Januszkiewicz K."/>
            <person name="Wedrychowicz H."/>
        </authorList>
    </citation>
    <scope>NUCLEOTIDE SEQUENCE [LARGE SCALE GENOMIC DNA]</scope>
    <source>
        <strain evidence="2 3">DSM 25660</strain>
    </source>
</reference>
<dbReference type="InterPro" id="IPR001387">
    <property type="entry name" value="Cro/C1-type_HTH"/>
</dbReference>
<dbReference type="Pfam" id="PF13443">
    <property type="entry name" value="HTH_26"/>
    <property type="match status" value="1"/>
</dbReference>